<dbReference type="Proteomes" id="UP000541558">
    <property type="component" value="Unassembled WGS sequence"/>
</dbReference>
<protein>
    <submittedName>
        <fullName evidence="1">Uncharacterized protein</fullName>
    </submittedName>
</protein>
<evidence type="ECO:0000313" key="2">
    <source>
        <dbReference type="Proteomes" id="UP000541558"/>
    </source>
</evidence>
<sequence length="534" mass="61098">MSHPRLDRAINQMHPIMGRLRTRRGFFVAVTFSIVLIFLYTTASGSVSPSEWVPDSLRFSKGGSGAASCTPQEYAQGKWVYRPYWTRPGPLTKTDPVNFKVDESLPHPNINMTGPESVLKYARFEGCASSREFHWHLAGDNEGQFDRFPGPLEWEWVPGGNCGKEDGLREWNVEDVLRELVEGGGWLLVGDSVTENQFYSISCLLYPHVIATPDYTLSQWWERDWPQNLYLNPESPLLKDDDTVLLTKHKAAGQGRRKITPPPGFNITSTPLVTFRRVDLFYSEAELKEMHRELHPEFYTEGKEFVLFGDEVNYTLSPDVYLDIFFKPLPEGNYKTLITSSAGHWTTNNFHGYHRESEGADVATSTTGLADSKNPVMGYDGLLQFYGEVVERWANKIQDAFDVHMGKTKGAGYPPGREKEPQAIVRAYLPGHEDCHKIRQPATTIPNYTWNWWNWGEIWKFNRIWENLLKLNEKAGAKPFKNVHFLRIDRPGRLRPDAHATGDCLHIMAGAGVMEGWTHYIWHYVSREVQRLTA</sequence>
<dbReference type="EMBL" id="JAACJK010000064">
    <property type="protein sequence ID" value="KAF5335127.1"/>
    <property type="molecule type" value="Genomic_DNA"/>
</dbReference>
<dbReference type="OrthoDB" id="630188at2759"/>
<name>A0A8H5FFY3_9AGAR</name>
<comment type="caution">
    <text evidence="1">The sequence shown here is derived from an EMBL/GenBank/DDBJ whole genome shotgun (WGS) entry which is preliminary data.</text>
</comment>
<dbReference type="AlphaFoldDB" id="A0A8H5FFY3"/>
<gene>
    <name evidence="1" type="ORF">D9611_010903</name>
</gene>
<proteinExistence type="predicted"/>
<evidence type="ECO:0000313" key="1">
    <source>
        <dbReference type="EMBL" id="KAF5335127.1"/>
    </source>
</evidence>
<accession>A0A8H5FFY3</accession>
<keyword evidence="2" id="KW-1185">Reference proteome</keyword>
<organism evidence="1 2">
    <name type="scientific">Ephemerocybe angulata</name>
    <dbReference type="NCBI Taxonomy" id="980116"/>
    <lineage>
        <taxon>Eukaryota</taxon>
        <taxon>Fungi</taxon>
        <taxon>Dikarya</taxon>
        <taxon>Basidiomycota</taxon>
        <taxon>Agaricomycotina</taxon>
        <taxon>Agaricomycetes</taxon>
        <taxon>Agaricomycetidae</taxon>
        <taxon>Agaricales</taxon>
        <taxon>Agaricineae</taxon>
        <taxon>Psathyrellaceae</taxon>
        <taxon>Ephemerocybe</taxon>
    </lineage>
</organism>
<reference evidence="1 2" key="1">
    <citation type="journal article" date="2020" name="ISME J.">
        <title>Uncovering the hidden diversity of litter-decomposition mechanisms in mushroom-forming fungi.</title>
        <authorList>
            <person name="Floudas D."/>
            <person name="Bentzer J."/>
            <person name="Ahren D."/>
            <person name="Johansson T."/>
            <person name="Persson P."/>
            <person name="Tunlid A."/>
        </authorList>
    </citation>
    <scope>NUCLEOTIDE SEQUENCE [LARGE SCALE GENOMIC DNA]</scope>
    <source>
        <strain evidence="1 2">CBS 175.51</strain>
    </source>
</reference>